<dbReference type="EMBL" id="PSQE01000006">
    <property type="protein sequence ID" value="RHN52391.1"/>
    <property type="molecule type" value="Genomic_DNA"/>
</dbReference>
<proteinExistence type="predicted"/>
<evidence type="ECO:0000313" key="1">
    <source>
        <dbReference type="EMBL" id="RHN52391.1"/>
    </source>
</evidence>
<accession>A0A396HIP2</accession>
<name>A0A396HIP2_MEDTR</name>
<dbReference type="Proteomes" id="UP000265566">
    <property type="component" value="Chromosome 6"/>
</dbReference>
<reference evidence="1" key="1">
    <citation type="journal article" date="2018" name="Nat. Plants">
        <title>Whole-genome landscape of Medicago truncatula symbiotic genes.</title>
        <authorList>
            <person name="Pecrix Y."/>
            <person name="Gamas P."/>
            <person name="Carrere S."/>
        </authorList>
    </citation>
    <scope>NUCLEOTIDE SEQUENCE</scope>
    <source>
        <tissue evidence="1">Leaves</tissue>
    </source>
</reference>
<dbReference type="Gramene" id="rna37062">
    <property type="protein sequence ID" value="RHN52391.1"/>
    <property type="gene ID" value="gene37062"/>
</dbReference>
<gene>
    <name evidence="1" type="ORF">MtrunA17_Chr6g0480001</name>
</gene>
<dbReference type="AlphaFoldDB" id="A0A396HIP2"/>
<sequence>MSGLHRKHQNHHNDILVIPPRNPHEEIRVGEEITGVIDGIFSGGYLLTIRLGNGVTLQGSMLTSNQPSVIQGDVNVNVPLVPTNVNITQNVGNSEACIDLNTKKNTLEFEVDDDFSSDYSYLEISPLHEIQMCDLLLENFSLLCLDLLLHQEGCQLIKKNSSNKGKGVSIYLNSAPTRKGRRICRDPFLPRNFPSATVSIRPTYDLIAITS</sequence>
<comment type="caution">
    <text evidence="1">The sequence shown here is derived from an EMBL/GenBank/DDBJ whole genome shotgun (WGS) entry which is preliminary data.</text>
</comment>
<organism evidence="1">
    <name type="scientific">Medicago truncatula</name>
    <name type="common">Barrel medic</name>
    <name type="synonym">Medicago tribuloides</name>
    <dbReference type="NCBI Taxonomy" id="3880"/>
    <lineage>
        <taxon>Eukaryota</taxon>
        <taxon>Viridiplantae</taxon>
        <taxon>Streptophyta</taxon>
        <taxon>Embryophyta</taxon>
        <taxon>Tracheophyta</taxon>
        <taxon>Spermatophyta</taxon>
        <taxon>Magnoliopsida</taxon>
        <taxon>eudicotyledons</taxon>
        <taxon>Gunneridae</taxon>
        <taxon>Pentapetalae</taxon>
        <taxon>rosids</taxon>
        <taxon>fabids</taxon>
        <taxon>Fabales</taxon>
        <taxon>Fabaceae</taxon>
        <taxon>Papilionoideae</taxon>
        <taxon>50 kb inversion clade</taxon>
        <taxon>NPAAA clade</taxon>
        <taxon>Hologalegina</taxon>
        <taxon>IRL clade</taxon>
        <taxon>Trifolieae</taxon>
        <taxon>Medicago</taxon>
    </lineage>
</organism>
<protein>
    <submittedName>
        <fullName evidence="1">Uncharacterized protein</fullName>
    </submittedName>
</protein>